<dbReference type="AlphaFoldDB" id="A0A1I6G890"/>
<keyword evidence="2" id="KW-1185">Reference proteome</keyword>
<dbReference type="EMBL" id="FOYQ01000001">
    <property type="protein sequence ID" value="SFR38405.1"/>
    <property type="molecule type" value="Genomic_DNA"/>
</dbReference>
<protein>
    <recommendedName>
        <fullName evidence="3">DUF2490 domain-containing protein</fullName>
    </recommendedName>
</protein>
<gene>
    <name evidence="1" type="ORF">SAMN04490243_1387</name>
</gene>
<accession>A0A1I6G890</accession>
<organism evidence="1 2">
    <name type="scientific">Robiginitalea myxolifaciens</name>
    <dbReference type="NCBI Taxonomy" id="400055"/>
    <lineage>
        <taxon>Bacteria</taxon>
        <taxon>Pseudomonadati</taxon>
        <taxon>Bacteroidota</taxon>
        <taxon>Flavobacteriia</taxon>
        <taxon>Flavobacteriales</taxon>
        <taxon>Flavobacteriaceae</taxon>
        <taxon>Robiginitalea</taxon>
    </lineage>
</organism>
<dbReference type="Pfam" id="PF10677">
    <property type="entry name" value="DUF2490"/>
    <property type="match status" value="1"/>
</dbReference>
<dbReference type="Proteomes" id="UP000199534">
    <property type="component" value="Unassembled WGS sequence"/>
</dbReference>
<reference evidence="1 2" key="1">
    <citation type="submission" date="2016-10" db="EMBL/GenBank/DDBJ databases">
        <authorList>
            <person name="de Groot N.N."/>
        </authorList>
    </citation>
    <scope>NUCLEOTIDE SEQUENCE [LARGE SCALE GENOMIC DNA]</scope>
    <source>
        <strain evidence="1 2">DSM 21019</strain>
    </source>
</reference>
<evidence type="ECO:0000313" key="1">
    <source>
        <dbReference type="EMBL" id="SFR38405.1"/>
    </source>
</evidence>
<dbReference type="OrthoDB" id="1436620at2"/>
<proteinExistence type="predicted"/>
<name>A0A1I6G890_9FLAO</name>
<evidence type="ECO:0000313" key="2">
    <source>
        <dbReference type="Proteomes" id="UP000199534"/>
    </source>
</evidence>
<dbReference type="InterPro" id="IPR019619">
    <property type="entry name" value="DUF2490"/>
</dbReference>
<evidence type="ECO:0008006" key="3">
    <source>
        <dbReference type="Google" id="ProtNLM"/>
    </source>
</evidence>
<dbReference type="STRING" id="400055.SAMN04490243_1387"/>
<dbReference type="RefSeq" id="WP_092981746.1">
    <property type="nucleotide sequence ID" value="NZ_FOYQ01000001.1"/>
</dbReference>
<sequence length="238" mass="27592">MYSTKRSGNWWGKSLYLFWLILISWTHDGLKAQENFTGYLQPSVALSYKLSPRVSQNAALNLRTFYYRDAAYDLQTRQLDAVLFTQYALSGNQTLSFGIQYRFRNPFEPEAGNELRLTQQFNTTLKPAVLRFGHRFRAEQRIREAGTIHRFRYRLAIDGPLQGENTDVGEAYWIGSAENLLSVASGNRPEYDLRLTGWIGWRVTANSKVQAGPEIRWENFQGETEKVLFWQLSWVSSL</sequence>